<dbReference type="RefSeq" id="WP_015641653.1">
    <property type="nucleotide sequence ID" value="NC_021219.1"/>
</dbReference>
<dbReference type="Proteomes" id="UP000013893">
    <property type="component" value="Chromosome"/>
</dbReference>
<dbReference type="SUPFAM" id="SSF55811">
    <property type="entry name" value="Nudix"/>
    <property type="match status" value="1"/>
</dbReference>
<dbReference type="KEGG" id="saal:L336_0499"/>
<sequence>MNEIPSKTPTSSRVVYQNPWITIHEDQTITPDGQTGIYGYMRSRDSVMVTVLDEDNRVFLLRAFRYPSNSWGWELPGGGGDGEQLLDASKRELEEETGIRADSWELLGTDYVCNGLMTERMATYLARGHRTDGEREISDETFAGERFFTLDEVDELILNGGINDCQTMTGLHHLKVWLKHQTA</sequence>
<dbReference type="GO" id="GO:0016787">
    <property type="term" value="F:hydrolase activity"/>
    <property type="evidence" value="ECO:0007669"/>
    <property type="project" value="UniProtKB-KW"/>
</dbReference>
<dbReference type="InterPro" id="IPR000086">
    <property type="entry name" value="NUDIX_hydrolase_dom"/>
</dbReference>
<dbReference type="PANTHER" id="PTHR11839:SF18">
    <property type="entry name" value="NUDIX HYDROLASE DOMAIN-CONTAINING PROTEIN"/>
    <property type="match status" value="1"/>
</dbReference>
<keyword evidence="2 4" id="KW-0378">Hydrolase</keyword>
<comment type="cofactor">
    <cofactor evidence="1">
        <name>Mg(2+)</name>
        <dbReference type="ChEBI" id="CHEBI:18420"/>
    </cofactor>
</comment>
<dbReference type="OrthoDB" id="9806150at2"/>
<proteinExistence type="predicted"/>
<evidence type="ECO:0000313" key="4">
    <source>
        <dbReference type="EMBL" id="AGL62203.1"/>
    </source>
</evidence>
<gene>
    <name evidence="4" type="ORF">L336_0499</name>
</gene>
<evidence type="ECO:0000259" key="3">
    <source>
        <dbReference type="PROSITE" id="PS51462"/>
    </source>
</evidence>
<reference evidence="4 5" key="1">
    <citation type="journal article" date="2013" name="Nat. Biotechnol.">
        <title>Genome sequences of rare, uncultured bacteria obtained by differential coverage binning of multiple metagenomes.</title>
        <authorList>
            <person name="Albertsen M."/>
            <person name="Hugenholtz P."/>
            <person name="Skarshewski A."/>
            <person name="Nielsen K.L."/>
            <person name="Tyson G.W."/>
            <person name="Nielsen P.H."/>
        </authorList>
    </citation>
    <scope>NUCLEOTIDE SEQUENCE [LARGE SCALE GENOMIC DNA]</scope>
    <source>
        <strain evidence="4">TM71</strain>
    </source>
</reference>
<dbReference type="EMBL" id="CP005957">
    <property type="protein sequence ID" value="AGL62203.1"/>
    <property type="molecule type" value="Genomic_DNA"/>
</dbReference>
<evidence type="ECO:0000313" key="5">
    <source>
        <dbReference type="Proteomes" id="UP000013893"/>
    </source>
</evidence>
<evidence type="ECO:0000256" key="1">
    <source>
        <dbReference type="ARBA" id="ARBA00001946"/>
    </source>
</evidence>
<dbReference type="InterPro" id="IPR015797">
    <property type="entry name" value="NUDIX_hydrolase-like_dom_sf"/>
</dbReference>
<dbReference type="HOGENOM" id="CLU_062658_5_2_0"/>
<accession>R4PKX1</accession>
<dbReference type="PANTHER" id="PTHR11839">
    <property type="entry name" value="UDP/ADP-SUGAR PYROPHOSPHATASE"/>
    <property type="match status" value="1"/>
</dbReference>
<dbReference type="Pfam" id="PF00293">
    <property type="entry name" value="NUDIX"/>
    <property type="match status" value="1"/>
</dbReference>
<dbReference type="GO" id="GO:0019693">
    <property type="term" value="P:ribose phosphate metabolic process"/>
    <property type="evidence" value="ECO:0007669"/>
    <property type="project" value="TreeGrafter"/>
</dbReference>
<dbReference type="GO" id="GO:0006753">
    <property type="term" value="P:nucleoside phosphate metabolic process"/>
    <property type="evidence" value="ECO:0007669"/>
    <property type="project" value="TreeGrafter"/>
</dbReference>
<feature type="domain" description="Nudix hydrolase" evidence="3">
    <location>
        <begin position="42"/>
        <end position="170"/>
    </location>
</feature>
<dbReference type="STRING" id="1332188.L336_0499"/>
<organism evidence="4 5">
    <name type="scientific">Candidatus Saccharimonas aalborgensis</name>
    <dbReference type="NCBI Taxonomy" id="1332188"/>
    <lineage>
        <taxon>Bacteria</taxon>
        <taxon>Candidatus Saccharimonadota</taxon>
        <taxon>Candidatus Saccharimonadia</taxon>
        <taxon>Candidatus Saccharimonadales</taxon>
        <taxon>Candidatus Saccharimonadaceae</taxon>
        <taxon>Candidatus Saccharimonas</taxon>
    </lineage>
</organism>
<dbReference type="Gene3D" id="3.90.79.10">
    <property type="entry name" value="Nucleoside Triphosphate Pyrophosphohydrolase"/>
    <property type="match status" value="1"/>
</dbReference>
<dbReference type="GO" id="GO:0005829">
    <property type="term" value="C:cytosol"/>
    <property type="evidence" value="ECO:0007669"/>
    <property type="project" value="TreeGrafter"/>
</dbReference>
<name>R4PKX1_9BACT</name>
<keyword evidence="5" id="KW-1185">Reference proteome</keyword>
<evidence type="ECO:0000256" key="2">
    <source>
        <dbReference type="ARBA" id="ARBA00022801"/>
    </source>
</evidence>
<dbReference type="AlphaFoldDB" id="R4PKX1"/>
<dbReference type="PROSITE" id="PS51462">
    <property type="entry name" value="NUDIX"/>
    <property type="match status" value="1"/>
</dbReference>
<protein>
    <submittedName>
        <fullName evidence="4">Putative hydrolase</fullName>
    </submittedName>
</protein>